<evidence type="ECO:0000256" key="1">
    <source>
        <dbReference type="SAM" id="MobiDB-lite"/>
    </source>
</evidence>
<feature type="region of interest" description="Disordered" evidence="1">
    <location>
        <begin position="1"/>
        <end position="23"/>
    </location>
</feature>
<reference evidence="2" key="1">
    <citation type="submission" date="2018-05" db="EMBL/GenBank/DDBJ databases">
        <authorList>
            <person name="Lanie J.A."/>
            <person name="Ng W.-L."/>
            <person name="Kazmierczak K.M."/>
            <person name="Andrzejewski T.M."/>
            <person name="Davidsen T.M."/>
            <person name="Wayne K.J."/>
            <person name="Tettelin H."/>
            <person name="Glass J.I."/>
            <person name="Rusch D."/>
            <person name="Podicherti R."/>
            <person name="Tsui H.-C.T."/>
            <person name="Winkler M.E."/>
        </authorList>
    </citation>
    <scope>NUCLEOTIDE SEQUENCE</scope>
</reference>
<gene>
    <name evidence="2" type="ORF">METZ01_LOCUS286807</name>
</gene>
<name>A0A382LCY6_9ZZZZ</name>
<sequence>MSDSNWSKSGPMAGRFPHLWRSPRTPEQFREDLDLTEAEFGRKHRRGKAARLAELQLHEDQLALTEAAEELGRARPLLANLSKTGDVAPNLLDARAFRIADAESAQAAYRLATISLRPEARVEDHELEAVLNDLKDVCRDELDRDILRESICTCVKPVADTKLGKRYEMTRQSVAERRHKLINRLVDLSGRRSIASLLDFIIGRIDHRTGEPYLHADDPFVQIALLDIDSDSLSAQDVVAVGIWLASDRGNDPKPRGFIREGELLRIR</sequence>
<evidence type="ECO:0000313" key="2">
    <source>
        <dbReference type="EMBL" id="SVC33953.1"/>
    </source>
</evidence>
<dbReference type="AlphaFoldDB" id="A0A382LCY6"/>
<protein>
    <submittedName>
        <fullName evidence="2">Uncharacterized protein</fullName>
    </submittedName>
</protein>
<accession>A0A382LCY6</accession>
<dbReference type="EMBL" id="UINC01085950">
    <property type="protein sequence ID" value="SVC33953.1"/>
    <property type="molecule type" value="Genomic_DNA"/>
</dbReference>
<proteinExistence type="predicted"/>
<organism evidence="2">
    <name type="scientific">marine metagenome</name>
    <dbReference type="NCBI Taxonomy" id="408172"/>
    <lineage>
        <taxon>unclassified sequences</taxon>
        <taxon>metagenomes</taxon>
        <taxon>ecological metagenomes</taxon>
    </lineage>
</organism>